<dbReference type="GO" id="GO:0035870">
    <property type="term" value="F:dITP diphosphatase activity"/>
    <property type="evidence" value="ECO:0007669"/>
    <property type="project" value="UniProtKB-UniRule"/>
</dbReference>
<comment type="function">
    <text evidence="10">Pyrophosphatase that catalyzes the hydrolysis of nucleoside triphosphates to their monophosphate derivatives, with a high preference for the non-canonical purine nucleotides XTP (xanthosine triphosphate), dITP (deoxyinosine triphosphate) and ITP. Seems to function as a house-cleaning enzyme that removes non-canonical purine nucleotides from the nucleotide pool, thus preventing their incorporation into DNA/RNA and avoiding chromosomal lesions.</text>
</comment>
<evidence type="ECO:0000256" key="1">
    <source>
        <dbReference type="ARBA" id="ARBA00008023"/>
    </source>
</evidence>
<dbReference type="InterPro" id="IPR020922">
    <property type="entry name" value="dITP/XTP_pyrophosphatase"/>
</dbReference>
<keyword evidence="13" id="KW-1185">Reference proteome</keyword>
<feature type="binding site" evidence="10">
    <location>
        <begin position="157"/>
        <end position="160"/>
    </location>
    <ligand>
        <name>substrate</name>
    </ligand>
</feature>
<dbReference type="SUPFAM" id="SSF52972">
    <property type="entry name" value="ITPase-like"/>
    <property type="match status" value="1"/>
</dbReference>
<comment type="catalytic activity">
    <reaction evidence="10">
        <text>ITP + H2O = IMP + diphosphate + H(+)</text>
        <dbReference type="Rhea" id="RHEA:29399"/>
        <dbReference type="ChEBI" id="CHEBI:15377"/>
        <dbReference type="ChEBI" id="CHEBI:15378"/>
        <dbReference type="ChEBI" id="CHEBI:33019"/>
        <dbReference type="ChEBI" id="CHEBI:58053"/>
        <dbReference type="ChEBI" id="CHEBI:61402"/>
        <dbReference type="EC" id="3.6.1.66"/>
    </reaction>
</comment>
<comment type="similarity">
    <text evidence="1 10 11">Belongs to the HAM1 NTPase family.</text>
</comment>
<evidence type="ECO:0000256" key="11">
    <source>
        <dbReference type="RuleBase" id="RU003781"/>
    </source>
</evidence>
<dbReference type="GO" id="GO:0036220">
    <property type="term" value="F:ITP diphosphatase activity"/>
    <property type="evidence" value="ECO:0007669"/>
    <property type="project" value="UniProtKB-UniRule"/>
</dbReference>
<dbReference type="GO" id="GO:0005829">
    <property type="term" value="C:cytosol"/>
    <property type="evidence" value="ECO:0007669"/>
    <property type="project" value="TreeGrafter"/>
</dbReference>
<comment type="subunit">
    <text evidence="2 10">Homodimer.</text>
</comment>
<dbReference type="GO" id="GO:0009146">
    <property type="term" value="P:purine nucleoside triphosphate catabolic process"/>
    <property type="evidence" value="ECO:0007669"/>
    <property type="project" value="UniProtKB-UniRule"/>
</dbReference>
<evidence type="ECO:0000256" key="10">
    <source>
        <dbReference type="HAMAP-Rule" id="MF_01405"/>
    </source>
</evidence>
<feature type="binding site" evidence="10">
    <location>
        <position position="72"/>
    </location>
    <ligand>
        <name>Mg(2+)</name>
        <dbReference type="ChEBI" id="CHEBI:18420"/>
    </ligand>
</feature>
<keyword evidence="3 10" id="KW-0479">Metal-binding</keyword>
<feature type="binding site" evidence="10">
    <location>
        <begin position="185"/>
        <end position="186"/>
    </location>
    <ligand>
        <name>substrate</name>
    </ligand>
</feature>
<dbReference type="PANTHER" id="PTHR11067:SF9">
    <property type="entry name" value="INOSINE TRIPHOSPHATE PYROPHOSPHATASE"/>
    <property type="match status" value="1"/>
</dbReference>
<dbReference type="GO" id="GO:0000166">
    <property type="term" value="F:nucleotide binding"/>
    <property type="evidence" value="ECO:0007669"/>
    <property type="project" value="UniProtKB-KW"/>
</dbReference>
<dbReference type="EMBL" id="UAPV01000001">
    <property type="protein sequence ID" value="SPT69964.1"/>
    <property type="molecule type" value="Genomic_DNA"/>
</dbReference>
<comment type="catalytic activity">
    <reaction evidence="9 10">
        <text>XTP + H2O = XMP + diphosphate + H(+)</text>
        <dbReference type="Rhea" id="RHEA:28610"/>
        <dbReference type="ChEBI" id="CHEBI:15377"/>
        <dbReference type="ChEBI" id="CHEBI:15378"/>
        <dbReference type="ChEBI" id="CHEBI:33019"/>
        <dbReference type="ChEBI" id="CHEBI:57464"/>
        <dbReference type="ChEBI" id="CHEBI:61314"/>
        <dbReference type="EC" id="3.6.1.66"/>
    </reaction>
</comment>
<dbReference type="EC" id="3.6.1.66" evidence="10"/>
<feature type="active site" description="Proton acceptor" evidence="10">
    <location>
        <position position="72"/>
    </location>
</feature>
<dbReference type="Gene3D" id="3.90.950.10">
    <property type="match status" value="1"/>
</dbReference>
<dbReference type="GO" id="GO:0036222">
    <property type="term" value="F:XTP diphosphatase activity"/>
    <property type="evidence" value="ECO:0007669"/>
    <property type="project" value="UniProtKB-UniRule"/>
</dbReference>
<keyword evidence="7 10" id="KW-0546">Nucleotide metabolism</keyword>
<name>A0A2X0V690_9GAMM</name>
<proteinExistence type="inferred from homology"/>
<sequence length="203" mass="22355">MTYPKTIVLASNNEHKAREVEAMLEVFNIKVVPQKNFNVPDVAEDGKSFIQNALIKAYNASAYASMPALADDSGICVDALNGAPGIFSARYAGVHGDDKGNNKKLLEELAHVKADKRTARFVCALAFVRQGDDPTPLIATASWEGMIGFEERGANGFGYDPLFYLKDRHASAAQIPPQLKNLLSHRFKAMQQMLELLRQSYAH</sequence>
<dbReference type="PANTHER" id="PTHR11067">
    <property type="entry name" value="INOSINE TRIPHOSPHATE PYROPHOSPHATASE/HAM1 PROTEIN"/>
    <property type="match status" value="1"/>
</dbReference>
<dbReference type="HAMAP" id="MF_01405">
    <property type="entry name" value="Non_canon_purine_NTPase"/>
    <property type="match status" value="1"/>
</dbReference>
<evidence type="ECO:0000256" key="4">
    <source>
        <dbReference type="ARBA" id="ARBA00022741"/>
    </source>
</evidence>
<evidence type="ECO:0000256" key="5">
    <source>
        <dbReference type="ARBA" id="ARBA00022801"/>
    </source>
</evidence>
<reference evidence="12 13" key="1">
    <citation type="submission" date="2018-06" db="EMBL/GenBank/DDBJ databases">
        <authorList>
            <consortium name="Pathogen Informatics"/>
            <person name="Doyle S."/>
        </authorList>
    </citation>
    <scope>NUCLEOTIDE SEQUENCE [LARGE SCALE GENOMIC DNA]</scope>
    <source>
        <strain evidence="12 13">NCTC13093</strain>
    </source>
</reference>
<dbReference type="NCBIfam" id="TIGR00042">
    <property type="entry name" value="RdgB/HAM1 family non-canonical purine NTP pyrophosphatase"/>
    <property type="match status" value="1"/>
</dbReference>
<dbReference type="InterPro" id="IPR002637">
    <property type="entry name" value="RdgB/HAM1"/>
</dbReference>
<evidence type="ECO:0000313" key="12">
    <source>
        <dbReference type="EMBL" id="SPT69964.1"/>
    </source>
</evidence>
<dbReference type="FunFam" id="3.90.950.10:FF:000001">
    <property type="entry name" value="dITP/XTP pyrophosphatase"/>
    <property type="match status" value="1"/>
</dbReference>
<dbReference type="GO" id="GO:0009117">
    <property type="term" value="P:nucleotide metabolic process"/>
    <property type="evidence" value="ECO:0007669"/>
    <property type="project" value="UniProtKB-KW"/>
</dbReference>
<evidence type="ECO:0000256" key="3">
    <source>
        <dbReference type="ARBA" id="ARBA00022723"/>
    </source>
</evidence>
<organism evidence="12 13">
    <name type="scientific">Anaerobiospirillum thomasii</name>
    <dbReference type="NCBI Taxonomy" id="179995"/>
    <lineage>
        <taxon>Bacteria</taxon>
        <taxon>Pseudomonadati</taxon>
        <taxon>Pseudomonadota</taxon>
        <taxon>Gammaproteobacteria</taxon>
        <taxon>Aeromonadales</taxon>
        <taxon>Succinivibrionaceae</taxon>
        <taxon>Anaerobiospirillum</taxon>
    </lineage>
</organism>
<accession>A0A2X0V690</accession>
<feature type="binding site" evidence="10">
    <location>
        <begin position="11"/>
        <end position="16"/>
    </location>
    <ligand>
        <name>substrate</name>
    </ligand>
</feature>
<evidence type="ECO:0000256" key="2">
    <source>
        <dbReference type="ARBA" id="ARBA00011738"/>
    </source>
</evidence>
<gene>
    <name evidence="12" type="ORF">NCTC13093_01361</name>
</gene>
<dbReference type="AlphaFoldDB" id="A0A2X0V690"/>
<comment type="catalytic activity">
    <reaction evidence="8 10">
        <text>dITP + H2O = dIMP + diphosphate + H(+)</text>
        <dbReference type="Rhea" id="RHEA:28342"/>
        <dbReference type="ChEBI" id="CHEBI:15377"/>
        <dbReference type="ChEBI" id="CHEBI:15378"/>
        <dbReference type="ChEBI" id="CHEBI:33019"/>
        <dbReference type="ChEBI" id="CHEBI:61194"/>
        <dbReference type="ChEBI" id="CHEBI:61382"/>
        <dbReference type="EC" id="3.6.1.66"/>
    </reaction>
</comment>
<evidence type="ECO:0000256" key="9">
    <source>
        <dbReference type="ARBA" id="ARBA00052017"/>
    </source>
</evidence>
<comment type="cofactor">
    <cofactor evidence="10">
        <name>Mg(2+)</name>
        <dbReference type="ChEBI" id="CHEBI:18420"/>
    </cofactor>
    <text evidence="10">Binds 1 Mg(2+) ion per subunit.</text>
</comment>
<dbReference type="InterPro" id="IPR029001">
    <property type="entry name" value="ITPase-like_fam"/>
</dbReference>
<feature type="binding site" evidence="10">
    <location>
        <position position="180"/>
    </location>
    <ligand>
        <name>substrate</name>
    </ligand>
</feature>
<keyword evidence="5 10" id="KW-0378">Hydrolase</keyword>
<dbReference type="GO" id="GO:0046872">
    <property type="term" value="F:metal ion binding"/>
    <property type="evidence" value="ECO:0007669"/>
    <property type="project" value="UniProtKB-KW"/>
</dbReference>
<feature type="binding site" evidence="10">
    <location>
        <position position="73"/>
    </location>
    <ligand>
        <name>substrate</name>
    </ligand>
</feature>
<dbReference type="Proteomes" id="UP000250086">
    <property type="component" value="Unassembled WGS sequence"/>
</dbReference>
<evidence type="ECO:0000256" key="8">
    <source>
        <dbReference type="ARBA" id="ARBA00051875"/>
    </source>
</evidence>
<dbReference type="CDD" id="cd00515">
    <property type="entry name" value="HAM1"/>
    <property type="match status" value="1"/>
</dbReference>
<dbReference type="GO" id="GO:0017111">
    <property type="term" value="F:ribonucleoside triphosphate phosphatase activity"/>
    <property type="evidence" value="ECO:0007669"/>
    <property type="project" value="InterPro"/>
</dbReference>
<evidence type="ECO:0000256" key="7">
    <source>
        <dbReference type="ARBA" id="ARBA00023080"/>
    </source>
</evidence>
<dbReference type="Pfam" id="PF01725">
    <property type="entry name" value="Ham1p_like"/>
    <property type="match status" value="1"/>
</dbReference>
<keyword evidence="4 10" id="KW-0547">Nucleotide-binding</keyword>
<keyword evidence="6 10" id="KW-0460">Magnesium</keyword>
<dbReference type="RefSeq" id="WP_113744082.1">
    <property type="nucleotide sequence ID" value="NZ_UAPV01000001.1"/>
</dbReference>
<protein>
    <recommendedName>
        <fullName evidence="10">dITP/XTP pyrophosphatase</fullName>
        <ecNumber evidence="10">3.6.1.66</ecNumber>
    </recommendedName>
    <alternativeName>
        <fullName evidence="10">Non-canonical purine NTP pyrophosphatase</fullName>
    </alternativeName>
    <alternativeName>
        <fullName evidence="10">Non-standard purine NTP pyrophosphatase</fullName>
    </alternativeName>
    <alternativeName>
        <fullName evidence="10">Nucleoside-triphosphate diphosphatase</fullName>
    </alternativeName>
    <alternativeName>
        <fullName evidence="10">Nucleoside-triphosphate pyrophosphatase</fullName>
        <shortName evidence="10">NTPase</shortName>
    </alternativeName>
</protein>
<comment type="caution">
    <text evidence="10">Lacks conserved residue(s) required for the propagation of feature annotation.</text>
</comment>
<evidence type="ECO:0000256" key="6">
    <source>
        <dbReference type="ARBA" id="ARBA00022842"/>
    </source>
</evidence>
<evidence type="ECO:0000313" key="13">
    <source>
        <dbReference type="Proteomes" id="UP000250086"/>
    </source>
</evidence>